<dbReference type="Proteomes" id="UP000814176">
    <property type="component" value="Unassembled WGS sequence"/>
</dbReference>
<keyword evidence="1" id="KW-0732">Signal</keyword>
<evidence type="ECO:0000256" key="1">
    <source>
        <dbReference type="SAM" id="SignalP"/>
    </source>
</evidence>
<dbReference type="RefSeq" id="XP_047774367.1">
    <property type="nucleotide sequence ID" value="XM_047917714.1"/>
</dbReference>
<feature type="chain" id="PRO_5047245766" description="Secreted protein" evidence="1">
    <location>
        <begin position="17"/>
        <end position="138"/>
    </location>
</feature>
<evidence type="ECO:0000313" key="3">
    <source>
        <dbReference type="Proteomes" id="UP000814176"/>
    </source>
</evidence>
<evidence type="ECO:0008006" key="4">
    <source>
        <dbReference type="Google" id="ProtNLM"/>
    </source>
</evidence>
<dbReference type="EMBL" id="JADCUA010000027">
    <property type="protein sequence ID" value="KAH9831206.1"/>
    <property type="molecule type" value="Genomic_DNA"/>
</dbReference>
<dbReference type="GeneID" id="71998446"/>
<evidence type="ECO:0000313" key="2">
    <source>
        <dbReference type="EMBL" id="KAH9831206.1"/>
    </source>
</evidence>
<comment type="caution">
    <text evidence="2">The sequence shown here is derived from an EMBL/GenBank/DDBJ whole genome shotgun (WGS) entry which is preliminary data.</text>
</comment>
<name>A0ABQ8K4A6_9APHY</name>
<gene>
    <name evidence="2" type="ORF">C8Q71DRAFT_309651</name>
</gene>
<keyword evidence="3" id="KW-1185">Reference proteome</keyword>
<protein>
    <recommendedName>
        <fullName evidence="4">Secreted protein</fullName>
    </recommendedName>
</protein>
<organism evidence="2 3">
    <name type="scientific">Rhodofomes roseus</name>
    <dbReference type="NCBI Taxonomy" id="34475"/>
    <lineage>
        <taxon>Eukaryota</taxon>
        <taxon>Fungi</taxon>
        <taxon>Dikarya</taxon>
        <taxon>Basidiomycota</taxon>
        <taxon>Agaricomycotina</taxon>
        <taxon>Agaricomycetes</taxon>
        <taxon>Polyporales</taxon>
        <taxon>Rhodofomes</taxon>
    </lineage>
</organism>
<feature type="signal peptide" evidence="1">
    <location>
        <begin position="1"/>
        <end position="16"/>
    </location>
</feature>
<accession>A0ABQ8K4A6</accession>
<reference evidence="2 3" key="1">
    <citation type="journal article" date="2021" name="Environ. Microbiol.">
        <title>Gene family expansions and transcriptome signatures uncover fungal adaptations to wood decay.</title>
        <authorList>
            <person name="Hage H."/>
            <person name="Miyauchi S."/>
            <person name="Viragh M."/>
            <person name="Drula E."/>
            <person name="Min B."/>
            <person name="Chaduli D."/>
            <person name="Navarro D."/>
            <person name="Favel A."/>
            <person name="Norest M."/>
            <person name="Lesage-Meessen L."/>
            <person name="Balint B."/>
            <person name="Merenyi Z."/>
            <person name="de Eugenio L."/>
            <person name="Morin E."/>
            <person name="Martinez A.T."/>
            <person name="Baldrian P."/>
            <person name="Stursova M."/>
            <person name="Martinez M.J."/>
            <person name="Novotny C."/>
            <person name="Magnuson J.K."/>
            <person name="Spatafora J.W."/>
            <person name="Maurice S."/>
            <person name="Pangilinan J."/>
            <person name="Andreopoulos W."/>
            <person name="LaButti K."/>
            <person name="Hundley H."/>
            <person name="Na H."/>
            <person name="Kuo A."/>
            <person name="Barry K."/>
            <person name="Lipzen A."/>
            <person name="Henrissat B."/>
            <person name="Riley R."/>
            <person name="Ahrendt S."/>
            <person name="Nagy L.G."/>
            <person name="Grigoriev I.V."/>
            <person name="Martin F."/>
            <person name="Rosso M.N."/>
        </authorList>
    </citation>
    <scope>NUCLEOTIDE SEQUENCE [LARGE SCALE GENOMIC DNA]</scope>
    <source>
        <strain evidence="2 3">CIRM-BRFM 1785</strain>
    </source>
</reference>
<sequence>MGNLVILFLGCRGASAVSVDSPLERARAIDTTLSCLQGSDDEDVVGNVSTNGPPVCTTQGNRCPGLSRGISYRACGGRARGGYIARHLSRRAYVRNASSCLNIGEFERRGRDWRGPRCGFPSEDGHASEGAGVRACLW</sequence>
<proteinExistence type="predicted"/>